<dbReference type="InterPro" id="IPR055188">
    <property type="entry name" value="Choice_anch_I"/>
</dbReference>
<feature type="domain" description="Phytase-like" evidence="2">
    <location>
        <begin position="443"/>
        <end position="702"/>
    </location>
</feature>
<evidence type="ECO:0000259" key="3">
    <source>
        <dbReference type="Pfam" id="PF22494"/>
    </source>
</evidence>
<gene>
    <name evidence="4" type="ORF">FA743_15695</name>
</gene>
<feature type="domain" description="Choice-of-anchor I" evidence="3">
    <location>
        <begin position="289"/>
        <end position="378"/>
    </location>
</feature>
<feature type="chain" id="PRO_5020376151" evidence="1">
    <location>
        <begin position="22"/>
        <end position="720"/>
    </location>
</feature>
<feature type="signal peptide" evidence="1">
    <location>
        <begin position="1"/>
        <end position="21"/>
    </location>
</feature>
<evidence type="ECO:0000313" key="4">
    <source>
        <dbReference type="EMBL" id="TJZ90363.1"/>
    </source>
</evidence>
<reference evidence="4 5" key="1">
    <citation type="submission" date="2019-04" db="EMBL/GenBank/DDBJ databases">
        <authorList>
            <person name="Li J."/>
        </authorList>
    </citation>
    <scope>NUCLEOTIDE SEQUENCE [LARGE SCALE GENOMIC DNA]</scope>
    <source>
        <strain evidence="4 5">KCTC 42687</strain>
    </source>
</reference>
<dbReference type="SUPFAM" id="SSF50969">
    <property type="entry name" value="YVTN repeat-like/Quinoprotein amine dehydrogenase"/>
    <property type="match status" value="1"/>
</dbReference>
<accession>A0A4U0R5V9</accession>
<dbReference type="Pfam" id="PF22494">
    <property type="entry name" value="choice_anch_I"/>
    <property type="match status" value="1"/>
</dbReference>
<organism evidence="4 5">
    <name type="scientific">Paracoccus gahaiensis</name>
    <dbReference type="NCBI Taxonomy" id="1706839"/>
    <lineage>
        <taxon>Bacteria</taxon>
        <taxon>Pseudomonadati</taxon>
        <taxon>Pseudomonadota</taxon>
        <taxon>Alphaproteobacteria</taxon>
        <taxon>Rhodobacterales</taxon>
        <taxon>Paracoccaceae</taxon>
        <taxon>Paracoccus</taxon>
    </lineage>
</organism>
<dbReference type="PANTHER" id="PTHR46928">
    <property type="entry name" value="MESENCHYME-SPECIFIC CELL SURFACE GLYCOPROTEIN"/>
    <property type="match status" value="1"/>
</dbReference>
<dbReference type="InterPro" id="IPR052956">
    <property type="entry name" value="Mesenchyme-surface_protein"/>
</dbReference>
<evidence type="ECO:0000313" key="5">
    <source>
        <dbReference type="Proteomes" id="UP000309747"/>
    </source>
</evidence>
<dbReference type="SUPFAM" id="SSF75011">
    <property type="entry name" value="3-carboxy-cis,cis-mucoante lactonizing enzyme"/>
    <property type="match status" value="1"/>
</dbReference>
<dbReference type="PANTHER" id="PTHR46928:SF1">
    <property type="entry name" value="MESENCHYME-SPECIFIC CELL SURFACE GLYCOPROTEIN"/>
    <property type="match status" value="1"/>
</dbReference>
<protein>
    <submittedName>
        <fullName evidence="4">Esterase-like activity of phytase family protein</fullName>
    </submittedName>
</protein>
<evidence type="ECO:0000259" key="2">
    <source>
        <dbReference type="Pfam" id="PF13449"/>
    </source>
</evidence>
<dbReference type="Pfam" id="PF13449">
    <property type="entry name" value="Phytase-like"/>
    <property type="match status" value="1"/>
</dbReference>
<sequence length="720" mass="76354">MPKLALLTSAIALATAMPAMSETVFNRIASFATPDNMAQGEDRARPTSAEIIQASEDGNTVVYSDSPLGVLGFVDITDPMAPKPLGNVAMDGEPTTAVIIGQRVFVGVDTSASFTDPSGQLRVLDLDSREVLSSCDLGGQPDAVAKAKDGSFLAVAIENQRDEDLNDGALPQMPAGYVVKLPVTEGELDCEGQQRIEMTGMAEIGADDPEPEYVDTNEAGEIVVTLQENNHIVVIGADGTVASHFSAGTVSLEDVDALDDGALNFTDTLADVTREPDAVKWLDADHVVTANEGDYEGGSRGWTIFHRDGTVVYDSGNSFEHAVIEAGHYPDRRSDAKGVEPESIEVATFNGTPYVFVVSERGSIIGVYDVTDPAAPRLSQMLPSGISPEGIVALPERNLLITANEADLGEDGGARAHVMVFEAGEGPASYPMLTSAGAEELIGWGALSGLAAGEGPGQLFAISDSVYGAQPAIYTIDATQTPARITTKTVITRNGDPAQKLDLEGITPDGEGGFWLASEGRSDRLIPHAIYHVDAEGEIQDEIGLPAELLAHETRFGFEGIALQGDRLWMAVQREWGDDPEGQVKLVSYDLESEEWGAVAYPLEAKGEGWMGLSEITIDGDWAYVIERDNQIGAAAVVKKLFRVPLADLAPVALGETLPVVTKEEVRDLIPDLQATGGYVVDKVEGFAIDAEGEGWVVTDNDGVDDSSGETLFWSVGAMR</sequence>
<dbReference type="OrthoDB" id="9803927at2"/>
<dbReference type="InterPro" id="IPR027372">
    <property type="entry name" value="Phytase-like_dom"/>
</dbReference>
<dbReference type="Gene3D" id="2.130.10.10">
    <property type="entry name" value="YVTN repeat-like/Quinoprotein amine dehydrogenase"/>
    <property type="match status" value="1"/>
</dbReference>
<dbReference type="InterPro" id="IPR015943">
    <property type="entry name" value="WD40/YVTN_repeat-like_dom_sf"/>
</dbReference>
<name>A0A4U0R5V9_9RHOB</name>
<comment type="caution">
    <text evidence="4">The sequence shown here is derived from an EMBL/GenBank/DDBJ whole genome shotgun (WGS) entry which is preliminary data.</text>
</comment>
<keyword evidence="5" id="KW-1185">Reference proteome</keyword>
<proteinExistence type="predicted"/>
<dbReference type="Proteomes" id="UP000309747">
    <property type="component" value="Unassembled WGS sequence"/>
</dbReference>
<dbReference type="InterPro" id="IPR011044">
    <property type="entry name" value="Quino_amine_DH_bsu"/>
</dbReference>
<keyword evidence="1" id="KW-0732">Signal</keyword>
<dbReference type="RefSeq" id="WP_136887039.1">
    <property type="nucleotide sequence ID" value="NZ_SUNI01000017.1"/>
</dbReference>
<evidence type="ECO:0000256" key="1">
    <source>
        <dbReference type="SAM" id="SignalP"/>
    </source>
</evidence>
<dbReference type="EMBL" id="SUNI01000017">
    <property type="protein sequence ID" value="TJZ90363.1"/>
    <property type="molecule type" value="Genomic_DNA"/>
</dbReference>
<dbReference type="AlphaFoldDB" id="A0A4U0R5V9"/>